<dbReference type="EMBL" id="CP097501">
    <property type="protein sequence ID" value="URD67098.1"/>
    <property type="molecule type" value="Genomic_DNA"/>
</dbReference>
<gene>
    <name evidence="2" type="ORF">LNQ82_07855</name>
</gene>
<dbReference type="AlphaFoldDB" id="A0AAE9HUZ4"/>
<feature type="signal peptide" evidence="1">
    <location>
        <begin position="1"/>
        <end position="21"/>
    </location>
</feature>
<evidence type="ECO:0000313" key="3">
    <source>
        <dbReference type="Proteomes" id="UP001056819"/>
    </source>
</evidence>
<name>A0AAE9HUZ4_9NEIS</name>
<keyword evidence="1" id="KW-0732">Signal</keyword>
<dbReference type="PROSITE" id="PS51257">
    <property type="entry name" value="PROKAR_LIPOPROTEIN"/>
    <property type="match status" value="1"/>
</dbReference>
<dbReference type="RefSeq" id="WP_156932176.1">
    <property type="nucleotide sequence ID" value="NZ_CP097501.1"/>
</dbReference>
<dbReference type="Proteomes" id="UP001056819">
    <property type="component" value="Chromosome"/>
</dbReference>
<feature type="chain" id="PRO_5042288090" description="Lipoprotein" evidence="1">
    <location>
        <begin position="22"/>
        <end position="76"/>
    </location>
</feature>
<reference evidence="2" key="1">
    <citation type="submission" date="2022-05" db="EMBL/GenBank/DDBJ databases">
        <title>Alysiella filiformis genome sequencing.</title>
        <authorList>
            <person name="Viehboeck T."/>
        </authorList>
    </citation>
    <scope>NUCLEOTIDE SEQUENCE</scope>
    <source>
        <strain evidence="2">DSM 2580</strain>
    </source>
</reference>
<sequence length="76" mass="7868">MCNFKKIMSFSVCAVALTACAVPVGGYSSAPQQSTQSTAERIASDAAMAALCDKVRNSNDPKLKAAMGQSCAENGY</sequence>
<accession>A0AAE9HUZ4</accession>
<evidence type="ECO:0000313" key="2">
    <source>
        <dbReference type="EMBL" id="URD67098.1"/>
    </source>
</evidence>
<organism evidence="2 3">
    <name type="scientific">Conchiformibius steedae DSM 2580</name>
    <dbReference type="NCBI Taxonomy" id="1121352"/>
    <lineage>
        <taxon>Bacteria</taxon>
        <taxon>Pseudomonadati</taxon>
        <taxon>Pseudomonadota</taxon>
        <taxon>Betaproteobacteria</taxon>
        <taxon>Neisseriales</taxon>
        <taxon>Neisseriaceae</taxon>
        <taxon>Conchiformibius</taxon>
    </lineage>
</organism>
<evidence type="ECO:0000256" key="1">
    <source>
        <dbReference type="SAM" id="SignalP"/>
    </source>
</evidence>
<proteinExistence type="predicted"/>
<evidence type="ECO:0008006" key="4">
    <source>
        <dbReference type="Google" id="ProtNLM"/>
    </source>
</evidence>
<protein>
    <recommendedName>
        <fullName evidence="4">Lipoprotein</fullName>
    </recommendedName>
</protein>